<comment type="caution">
    <text evidence="2">The sequence shown here is derived from an EMBL/GenBank/DDBJ whole genome shotgun (WGS) entry which is preliminary data.</text>
</comment>
<dbReference type="AlphaFoldDB" id="A0ABC8R0X6"/>
<gene>
    <name evidence="2" type="ORF">ILEXP_LOCUS5998</name>
</gene>
<sequence>MLKCYGAELDQLNKARKELREAWNKIVICDAIIWEIGEELQAIELNKARKELREARNKMEIRDAKVWEIGEELPAIEVISTGTEKEM</sequence>
<proteinExistence type="predicted"/>
<dbReference type="Proteomes" id="UP001642360">
    <property type="component" value="Unassembled WGS sequence"/>
</dbReference>
<dbReference type="EMBL" id="CAUOFW020000903">
    <property type="protein sequence ID" value="CAK9138651.1"/>
    <property type="molecule type" value="Genomic_DNA"/>
</dbReference>
<accession>A0ABC8R0X6</accession>
<evidence type="ECO:0000313" key="3">
    <source>
        <dbReference type="Proteomes" id="UP001642360"/>
    </source>
</evidence>
<keyword evidence="1" id="KW-0175">Coiled coil</keyword>
<reference evidence="2 3" key="1">
    <citation type="submission" date="2024-02" db="EMBL/GenBank/DDBJ databases">
        <authorList>
            <person name="Vignale AGUSTIN F."/>
            <person name="Sosa J E."/>
            <person name="Modenutti C."/>
        </authorList>
    </citation>
    <scope>NUCLEOTIDE SEQUENCE [LARGE SCALE GENOMIC DNA]</scope>
</reference>
<keyword evidence="3" id="KW-1185">Reference proteome</keyword>
<name>A0ABC8R0X6_9AQUA</name>
<protein>
    <submittedName>
        <fullName evidence="2">Uncharacterized protein</fullName>
    </submittedName>
</protein>
<feature type="coiled-coil region" evidence="1">
    <location>
        <begin position="2"/>
        <end position="65"/>
    </location>
</feature>
<organism evidence="2 3">
    <name type="scientific">Ilex paraguariensis</name>
    <name type="common">yerba mate</name>
    <dbReference type="NCBI Taxonomy" id="185542"/>
    <lineage>
        <taxon>Eukaryota</taxon>
        <taxon>Viridiplantae</taxon>
        <taxon>Streptophyta</taxon>
        <taxon>Embryophyta</taxon>
        <taxon>Tracheophyta</taxon>
        <taxon>Spermatophyta</taxon>
        <taxon>Magnoliopsida</taxon>
        <taxon>eudicotyledons</taxon>
        <taxon>Gunneridae</taxon>
        <taxon>Pentapetalae</taxon>
        <taxon>asterids</taxon>
        <taxon>campanulids</taxon>
        <taxon>Aquifoliales</taxon>
        <taxon>Aquifoliaceae</taxon>
        <taxon>Ilex</taxon>
    </lineage>
</organism>
<evidence type="ECO:0000313" key="2">
    <source>
        <dbReference type="EMBL" id="CAK9138651.1"/>
    </source>
</evidence>
<evidence type="ECO:0000256" key="1">
    <source>
        <dbReference type="SAM" id="Coils"/>
    </source>
</evidence>